<keyword evidence="3" id="KW-0645">Protease</keyword>
<dbReference type="PANTHER" id="PTHR32481:SF0">
    <property type="entry name" value="AMINOPEPTIDASE YPDE-RELATED"/>
    <property type="match status" value="1"/>
</dbReference>
<evidence type="ECO:0000256" key="5">
    <source>
        <dbReference type="ARBA" id="ARBA00022801"/>
    </source>
</evidence>
<reference evidence="10" key="4">
    <citation type="submission" date="2016-10" db="EMBL/GenBank/DDBJ databases">
        <authorList>
            <person name="de Groot N.N."/>
        </authorList>
    </citation>
    <scope>NUCLEOTIDE SEQUENCE [LARGE SCALE GENOMIC DNA]</scope>
    <source>
        <strain evidence="10">DSM 16632</strain>
    </source>
</reference>
<evidence type="ECO:0000313" key="11">
    <source>
        <dbReference type="Proteomes" id="UP000066376"/>
    </source>
</evidence>
<keyword evidence="2 9" id="KW-0031">Aminopeptidase</keyword>
<feature type="binding site" evidence="8">
    <location>
        <position position="323"/>
    </location>
    <ligand>
        <name>Zn(2+)</name>
        <dbReference type="ChEBI" id="CHEBI:29105"/>
        <label>2</label>
    </ligand>
</feature>
<dbReference type="Gene3D" id="3.40.630.10">
    <property type="entry name" value="Zn peptidases"/>
    <property type="match status" value="1"/>
</dbReference>
<dbReference type="InterPro" id="IPR023367">
    <property type="entry name" value="Peptidase_M42_dom2"/>
</dbReference>
<dbReference type="AlphaFoldDB" id="A0A126QZ29"/>
<keyword evidence="11" id="KW-1185">Reference proteome</keyword>
<dbReference type="PANTHER" id="PTHR32481">
    <property type="entry name" value="AMINOPEPTIDASE"/>
    <property type="match status" value="1"/>
</dbReference>
<proteinExistence type="inferred from homology"/>
<sequence>MSFEKEIKLVEELCMTPGISGFEEKIAEIIKRELKDVVDDIETDAMGNVIATKKGSSKKGPKVMLASHMDEIGLMVRYIDDNGYIKFSTIGGINDQMLMNQTVVVHSKNGDVTGVIGSKPPHITKPEERKKVVPFDEMFIDIGAKDKEQAEEMVSIGNPITFKSWFEAFPNNLIMSKALDNRLGCYVMMEVLKRVDSKATVYGVGTTQEEVGLKGAKVSSYKLNPDMAFALDVTLSGDHPGIKPDEAPVVIGKGPAVILIDASGRGIITPKSIRDLLIGTGENEEIPFQLEVSDGGTTDGTAIHLTKEGIPTGVLSVPTRYIHTTVSIASMEDVENTIQLIVAAINSLE</sequence>
<dbReference type="Proteomes" id="UP000183442">
    <property type="component" value="Unassembled WGS sequence"/>
</dbReference>
<dbReference type="GO" id="GO:0006508">
    <property type="term" value="P:proteolysis"/>
    <property type="evidence" value="ECO:0007669"/>
    <property type="project" value="UniProtKB-KW"/>
</dbReference>
<comment type="similarity">
    <text evidence="1 6">Belongs to the peptidase M42 family.</text>
</comment>
<name>A0A126QZ29_METOL</name>
<dbReference type="Proteomes" id="UP000066376">
    <property type="component" value="Chromosome"/>
</dbReference>
<dbReference type="InterPro" id="IPR051464">
    <property type="entry name" value="Peptidase_M42_aminopept"/>
</dbReference>
<organism evidence="9 11">
    <name type="scientific">Methanobrevibacter olleyae</name>
    <dbReference type="NCBI Taxonomy" id="294671"/>
    <lineage>
        <taxon>Archaea</taxon>
        <taxon>Methanobacteriati</taxon>
        <taxon>Methanobacteriota</taxon>
        <taxon>Methanomada group</taxon>
        <taxon>Methanobacteria</taxon>
        <taxon>Methanobacteriales</taxon>
        <taxon>Methanobacteriaceae</taxon>
        <taxon>Methanobrevibacter</taxon>
    </lineage>
</organism>
<dbReference type="CDD" id="cd05656">
    <property type="entry name" value="M42_Frv"/>
    <property type="match status" value="1"/>
</dbReference>
<evidence type="ECO:0000313" key="10">
    <source>
        <dbReference type="EMBL" id="SFL29620.1"/>
    </source>
</evidence>
<dbReference type="Pfam" id="PF05343">
    <property type="entry name" value="Peptidase_M42"/>
    <property type="match status" value="1"/>
</dbReference>
<dbReference type="PIRSF" id="PIRSF001123">
    <property type="entry name" value="PepA_GA"/>
    <property type="match status" value="1"/>
</dbReference>
<protein>
    <submittedName>
        <fullName evidence="10">Endoglucanase</fullName>
    </submittedName>
    <submittedName>
        <fullName evidence="9">Glutamyl aminopeptidase PepA</fullName>
    </submittedName>
</protein>
<evidence type="ECO:0000256" key="6">
    <source>
        <dbReference type="PIRNR" id="PIRNR001123"/>
    </source>
</evidence>
<evidence type="ECO:0000256" key="4">
    <source>
        <dbReference type="ARBA" id="ARBA00022723"/>
    </source>
</evidence>
<accession>A0A126QZ29</accession>
<evidence type="ECO:0000256" key="7">
    <source>
        <dbReference type="PIRSR" id="PIRSR001123-1"/>
    </source>
</evidence>
<evidence type="ECO:0000256" key="1">
    <source>
        <dbReference type="ARBA" id="ARBA00006272"/>
    </source>
</evidence>
<reference evidence="12" key="3">
    <citation type="submission" date="2016-10" db="EMBL/GenBank/DDBJ databases">
        <authorList>
            <person name="Varghese N."/>
        </authorList>
    </citation>
    <scope>NUCLEOTIDE SEQUENCE [LARGE SCALE GENOMIC DNA]</scope>
    <source>
        <strain evidence="12">DSM 16632</strain>
    </source>
</reference>
<dbReference type="KEGG" id="mol:YLM1_0744"/>
<evidence type="ECO:0000256" key="3">
    <source>
        <dbReference type="ARBA" id="ARBA00022670"/>
    </source>
</evidence>
<evidence type="ECO:0000313" key="9">
    <source>
        <dbReference type="EMBL" id="AMK15301.1"/>
    </source>
</evidence>
<dbReference type="Gene3D" id="2.40.30.40">
    <property type="entry name" value="Peptidase M42, domain 2"/>
    <property type="match status" value="1"/>
</dbReference>
<evidence type="ECO:0000256" key="2">
    <source>
        <dbReference type="ARBA" id="ARBA00022438"/>
    </source>
</evidence>
<evidence type="ECO:0000256" key="8">
    <source>
        <dbReference type="PIRSR" id="PIRSR001123-2"/>
    </source>
</evidence>
<dbReference type="PATRIC" id="fig|294671.3.peg.776"/>
<comment type="cofactor">
    <cofactor evidence="8">
        <name>a divalent metal cation</name>
        <dbReference type="ChEBI" id="CHEBI:60240"/>
    </cofactor>
    <text evidence="8">Binds 2 divalent metal cations per subunit.</text>
</comment>
<feature type="binding site" evidence="8">
    <location>
        <position position="210"/>
    </location>
    <ligand>
        <name>Zn(2+)</name>
        <dbReference type="ChEBI" id="CHEBI:29105"/>
        <label>2</label>
    </ligand>
</feature>
<feature type="binding site" evidence="8">
    <location>
        <position position="68"/>
    </location>
    <ligand>
        <name>Zn(2+)</name>
        <dbReference type="ChEBI" id="CHEBI:29105"/>
        <label>1</label>
    </ligand>
</feature>
<dbReference type="InterPro" id="IPR008007">
    <property type="entry name" value="Peptidase_M42"/>
</dbReference>
<reference evidence="9 11" key="1">
    <citation type="journal article" date="2016" name="Genome Announc.">
        <title>Draft Genome Sequence of the Rumen Methanogen Methanobrevibacter olleyae YLM1.</title>
        <authorList>
            <person name="Kelly W.J."/>
            <person name="Li D."/>
            <person name="Lambie S.C."/>
            <person name="Cox F."/>
            <person name="Attwood G.T."/>
            <person name="Altermann E."/>
            <person name="Leahy S.C."/>
        </authorList>
    </citation>
    <scope>NUCLEOTIDE SEQUENCE [LARGE SCALE GENOMIC DNA]</scope>
    <source>
        <strain evidence="9 11">YLM1</strain>
    </source>
</reference>
<reference evidence="11" key="2">
    <citation type="submission" date="2016-02" db="EMBL/GenBank/DDBJ databases">
        <title>The draft genome sequence of the rumen methanogen Methanobrevibacter olleyae YLM1.</title>
        <authorList>
            <consortium name="New Zealand Agricultural Greenhouse Gas Research Centre/Pastoral Greenhouse Gas Research Consortium"/>
            <person name="Kelly W.J."/>
            <person name="Li D."/>
            <person name="Lambie S.C."/>
            <person name="Attwood G.T."/>
            <person name="Altermann E."/>
            <person name="Leahy S.C."/>
        </authorList>
    </citation>
    <scope>NUCLEOTIDE SEQUENCE [LARGE SCALE GENOMIC DNA]</scope>
    <source>
        <strain evidence="11">YLM1</strain>
    </source>
</reference>
<dbReference type="OrthoDB" id="30642at2157"/>
<feature type="binding site" evidence="8">
    <location>
        <position position="232"/>
    </location>
    <ligand>
        <name>Zn(2+)</name>
        <dbReference type="ChEBI" id="CHEBI:29105"/>
        <label>1</label>
    </ligand>
</feature>
<dbReference type="SUPFAM" id="SSF53187">
    <property type="entry name" value="Zn-dependent exopeptidases"/>
    <property type="match status" value="1"/>
</dbReference>
<feature type="active site" description="Proton acceptor" evidence="7">
    <location>
        <position position="209"/>
    </location>
</feature>
<dbReference type="RefSeq" id="WP_067146432.1">
    <property type="nucleotide sequence ID" value="NZ_CP014265.1"/>
</dbReference>
<feature type="binding site" evidence="8">
    <location>
        <position position="180"/>
    </location>
    <ligand>
        <name>Zn(2+)</name>
        <dbReference type="ChEBI" id="CHEBI:29105"/>
        <label>1</label>
    </ligand>
</feature>
<gene>
    <name evidence="10" type="ORF">SAMN02910297_00490</name>
    <name evidence="9" type="ORF">YLM1_0744</name>
</gene>
<feature type="binding site" evidence="8">
    <location>
        <position position="180"/>
    </location>
    <ligand>
        <name>Zn(2+)</name>
        <dbReference type="ChEBI" id="CHEBI:29105"/>
        <label>2</label>
    </ligand>
</feature>
<dbReference type="STRING" id="294671.YLM1_0744"/>
<evidence type="ECO:0000313" key="12">
    <source>
        <dbReference type="Proteomes" id="UP000183442"/>
    </source>
</evidence>
<dbReference type="EMBL" id="CP014265">
    <property type="protein sequence ID" value="AMK15301.1"/>
    <property type="molecule type" value="Genomic_DNA"/>
</dbReference>
<keyword evidence="5" id="KW-0378">Hydrolase</keyword>
<keyword evidence="4 8" id="KW-0479">Metal-binding</keyword>
<dbReference type="SUPFAM" id="SSF101821">
    <property type="entry name" value="Aminopeptidase/glucanase lid domain"/>
    <property type="match status" value="1"/>
</dbReference>
<dbReference type="GO" id="GO:0004177">
    <property type="term" value="F:aminopeptidase activity"/>
    <property type="evidence" value="ECO:0007669"/>
    <property type="project" value="UniProtKB-UniRule"/>
</dbReference>
<dbReference type="GO" id="GO:0046872">
    <property type="term" value="F:metal ion binding"/>
    <property type="evidence" value="ECO:0007669"/>
    <property type="project" value="UniProtKB-UniRule"/>
</dbReference>
<dbReference type="EMBL" id="FOTL01000005">
    <property type="protein sequence ID" value="SFL29620.1"/>
    <property type="molecule type" value="Genomic_DNA"/>
</dbReference>
<dbReference type="GeneID" id="28489041"/>